<dbReference type="WBParaSite" id="PTRK_0001777400.1">
    <property type="protein sequence ID" value="PTRK_0001777400.1"/>
    <property type="gene ID" value="PTRK_0001777400"/>
</dbReference>
<proteinExistence type="predicted"/>
<feature type="compositionally biased region" description="Basic and acidic residues" evidence="1">
    <location>
        <begin position="990"/>
        <end position="1014"/>
    </location>
</feature>
<name>A0A0N5A6Y0_PARTI</name>
<evidence type="ECO:0000313" key="2">
    <source>
        <dbReference type="Proteomes" id="UP000038045"/>
    </source>
</evidence>
<feature type="region of interest" description="Disordered" evidence="1">
    <location>
        <begin position="1271"/>
        <end position="1298"/>
    </location>
</feature>
<feature type="region of interest" description="Disordered" evidence="1">
    <location>
        <begin position="986"/>
        <end position="1021"/>
    </location>
</feature>
<feature type="region of interest" description="Disordered" evidence="1">
    <location>
        <begin position="861"/>
        <end position="894"/>
    </location>
</feature>
<feature type="compositionally biased region" description="Basic residues" evidence="1">
    <location>
        <begin position="868"/>
        <end position="880"/>
    </location>
</feature>
<keyword evidence="2" id="KW-1185">Reference proteome</keyword>
<accession>A0A0N5A6Y0</accession>
<feature type="compositionally biased region" description="Gly residues" evidence="1">
    <location>
        <begin position="912"/>
        <end position="921"/>
    </location>
</feature>
<feature type="region of interest" description="Disordered" evidence="1">
    <location>
        <begin position="911"/>
        <end position="961"/>
    </location>
</feature>
<evidence type="ECO:0000313" key="3">
    <source>
        <dbReference type="WBParaSite" id="PTRK_0001777400.1"/>
    </source>
</evidence>
<feature type="compositionally biased region" description="Gly residues" evidence="1">
    <location>
        <begin position="931"/>
        <end position="941"/>
    </location>
</feature>
<evidence type="ECO:0000256" key="1">
    <source>
        <dbReference type="SAM" id="MobiDB-lite"/>
    </source>
</evidence>
<sequence length="1298" mass="132978">MDGQGGCHSNQLEVVKFRNLHRCQASVKIIGEFGSFSTHSSSQPYPWQIQPSLPAYSANDSQASAAPPYRPFLNASAFSAAASARQRLGADLSTASPAPLHLLDLVAQAGGFFELEVGGGFAHPALHVLEGGLEVGAEEGLGRFGDAGAGQLVEVAGLVGAVEDVLDVALDALGRDAVFEVVGLLLLAAAVGLGDGALHRAGHAVGVEDDAAVDVARGAADGLDQGGLGAQEALLVRVEDGDQAALGDVEALAQQVDADQAVERAQAQVAQDLDPLQGVDVGVHVADAHPLLVHVFGQVLGHLLGQGGDQGAVTRAGGGLHLVDDVVDLVAGGAGDGTDLDRGVDQAGRADDLFGEDAAGLVQLPCAGGGRDEDGLGPHGVPFLELQRAVVDGRGQAEAVFGQGRFAAVVAAIHGADLAHGDVALIHEQQGVVGDVFEEGRRRLARRAAGQPAAVVLDAGAGAGGLHHLQIETGALLQPLGLQQLAVLDHPVERLLQLGLDAVDGLIERRARGDVVAGGVDGDLVQRIGLLAGQGVELVDGLDLVAEQADAPGAVLEVDGEDLQRVAALAEHAALEMDVVALVLQGDEVGAQLGLVDLVADLQAEGHGGIGLDRADAVDATDRGDDDDVVPLQDRAGGGVAHPVDLLVNRRVLLDVGVGARDVGLGLVVVVIADEILDGVVGEEGLELGIELGRQRLVVGQDQGRALGLFDHLGHGEGLARAGDAQQHLLAIALVRLGHKLGDGRGLVPRGLVFRLQPEGDALLVGRPVGAVRDPVGGGGGGLLRREARAAHRREHGRTTVVEDDGRLAETGIGRVDGLGQLLGRCRGRTGHEHQGPRHEYASRRLHHRDRRCAAWRADRQRSDGGLHRPHRRAGVRRGAARPALERDRGAALRPDAGRAAAAFQRLHVRRGGAGGAGRGGAEPRRFAASGRGGDAGGLSGSGPRQRGSGRAGRGAAGGVQLSVRLRQRPDGGQGGVAERRCGAAAGLRAAEDRHSRLDRRLAGEGGRRADRPGSGRPSAVPLLGAVVASGDCRPAGKHRRHDPGREVVHDVGRQRQCRLGLDLGHAGRLPEPADRRRGQARPAAGGAVALAALAVPGGAAAGVSVLLSGEGAAGHFAQISEPERPAAQDHPLGPAQLCEPRRQHPDPAPLPHRLRADRLRARECGRGRQGDEVAADADAAEGYRAGPVPSARPEHLQLRHRDERGPARRGAGTDAARADRLLHDLGRIPALPHGLRQERPSAGGAVDVAGGLSADDARAGFRGHARLAAGDEGASGGGPAAGPGELGHADVGSGAVL</sequence>
<dbReference type="Proteomes" id="UP000038045">
    <property type="component" value="Unplaced"/>
</dbReference>
<dbReference type="AntiFam" id="ANF00217">
    <property type="entry name" value="Shadow ORF (opposite uvrB)"/>
</dbReference>
<feature type="region of interest" description="Disordered" evidence="1">
    <location>
        <begin position="1166"/>
        <end position="1192"/>
    </location>
</feature>
<organism evidence="2 3">
    <name type="scientific">Parastrongyloides trichosuri</name>
    <name type="common">Possum-specific nematode worm</name>
    <dbReference type="NCBI Taxonomy" id="131310"/>
    <lineage>
        <taxon>Eukaryota</taxon>
        <taxon>Metazoa</taxon>
        <taxon>Ecdysozoa</taxon>
        <taxon>Nematoda</taxon>
        <taxon>Chromadorea</taxon>
        <taxon>Rhabditida</taxon>
        <taxon>Tylenchina</taxon>
        <taxon>Panagrolaimomorpha</taxon>
        <taxon>Strongyloidoidea</taxon>
        <taxon>Strongyloididae</taxon>
        <taxon>Parastrongyloides</taxon>
    </lineage>
</organism>
<protein>
    <submittedName>
        <fullName evidence="3">NAD-specific glutamate dehydrogenase</fullName>
    </submittedName>
</protein>
<feature type="compositionally biased region" description="Gly residues" evidence="1">
    <location>
        <begin position="1274"/>
        <end position="1286"/>
    </location>
</feature>
<feature type="region of interest" description="Disordered" evidence="1">
    <location>
        <begin position="1124"/>
        <end position="1153"/>
    </location>
</feature>
<reference evidence="3" key="1">
    <citation type="submission" date="2017-02" db="UniProtKB">
        <authorList>
            <consortium name="WormBaseParasite"/>
        </authorList>
    </citation>
    <scope>IDENTIFICATION</scope>
</reference>